<keyword evidence="3" id="KW-0813">Transport</keyword>
<proteinExistence type="inferred from homology"/>
<dbReference type="EMBL" id="JAMSHJ010000004">
    <property type="protein sequence ID" value="KAI5415074.1"/>
    <property type="molecule type" value="Genomic_DNA"/>
</dbReference>
<dbReference type="FunFam" id="3.30.70.3490:FF:000007">
    <property type="entry name" value="Oxysterol-binding protein-related protein 4B"/>
    <property type="match status" value="1"/>
</dbReference>
<dbReference type="InterPro" id="IPR037239">
    <property type="entry name" value="OSBP_sf"/>
</dbReference>
<reference evidence="5 6" key="1">
    <citation type="journal article" date="2022" name="Nat. Genet.">
        <title>Improved pea reference genome and pan-genome highlight genomic features and evolutionary characteristics.</title>
        <authorList>
            <person name="Yang T."/>
            <person name="Liu R."/>
            <person name="Luo Y."/>
            <person name="Hu S."/>
            <person name="Wang D."/>
            <person name="Wang C."/>
            <person name="Pandey M.K."/>
            <person name="Ge S."/>
            <person name="Xu Q."/>
            <person name="Li N."/>
            <person name="Li G."/>
            <person name="Huang Y."/>
            <person name="Saxena R.K."/>
            <person name="Ji Y."/>
            <person name="Li M."/>
            <person name="Yan X."/>
            <person name="He Y."/>
            <person name="Liu Y."/>
            <person name="Wang X."/>
            <person name="Xiang C."/>
            <person name="Varshney R.K."/>
            <person name="Ding H."/>
            <person name="Gao S."/>
            <person name="Zong X."/>
        </authorList>
    </citation>
    <scope>NUCLEOTIDE SEQUENCE [LARGE SCALE GENOMIC DNA]</scope>
    <source>
        <strain evidence="5 6">cv. Zhongwan 6</strain>
    </source>
</reference>
<protein>
    <submittedName>
        <fullName evidence="5">Uncharacterized protein</fullName>
    </submittedName>
</protein>
<dbReference type="PANTHER" id="PTHR10972:SF167">
    <property type="entry name" value="OSBP(OXYSTEROL-BINDING PROTEIN)-RELATED PROTEIN 4C"/>
    <property type="match status" value="1"/>
</dbReference>
<gene>
    <name evidence="5" type="ORF">KIW84_040508</name>
</gene>
<dbReference type="AlphaFoldDB" id="A0A9D5AQ63"/>
<keyword evidence="3" id="KW-0445">Lipid transport</keyword>
<dbReference type="Proteomes" id="UP001058974">
    <property type="component" value="Chromosome 4"/>
</dbReference>
<dbReference type="SUPFAM" id="SSF144000">
    <property type="entry name" value="Oxysterol-binding protein-like"/>
    <property type="match status" value="1"/>
</dbReference>
<evidence type="ECO:0000256" key="4">
    <source>
        <dbReference type="ARBA" id="ARBA00023121"/>
    </source>
</evidence>
<dbReference type="GO" id="GO:0032934">
    <property type="term" value="F:sterol binding"/>
    <property type="evidence" value="ECO:0007669"/>
    <property type="project" value="TreeGrafter"/>
</dbReference>
<evidence type="ECO:0000256" key="3">
    <source>
        <dbReference type="ARBA" id="ARBA00023055"/>
    </source>
</evidence>
<sequence length="432" mass="48389">SVRLHFIIIILYKLGNKLEYKRRDHSPLLFSLSNFFFFNSHMAGEGKKQPKIVLTKPFSLEIESDSEPSYSYRAPNIVRRLLSLFKNVRPGADLTNLQLPPLFYFPKSQLQCYGESVYSTTSNSNLLAKCNNEQSPLERLTSVVAWSISTTRPTSFGVAPYNPILGETHHVSKGNLNVLLEQVSINPPVSALHATDDKENIEMIWSQQPAPKFRGTSIEAEVHGKRVLKLRNHGETYEMNCPRLSIRILPFPGVSWVGNVNILCKETGLVAELSYKSSFSFLGLGGNSKLVQGKILDSSSFNVLYEIDGQWDRTVKVKDTNNGKVKVIYDAQKVISGLKAPIVKDAEGVWETESALIWGELTQAIISNDWEKAKEAKQGVEERQKKMLREREGKGGSWSPKNFVVSYSNESGLECDCSPINKWVPPAPIIAL</sequence>
<organism evidence="5 6">
    <name type="scientific">Pisum sativum</name>
    <name type="common">Garden pea</name>
    <name type="synonym">Lathyrus oleraceus</name>
    <dbReference type="NCBI Taxonomy" id="3888"/>
    <lineage>
        <taxon>Eukaryota</taxon>
        <taxon>Viridiplantae</taxon>
        <taxon>Streptophyta</taxon>
        <taxon>Embryophyta</taxon>
        <taxon>Tracheophyta</taxon>
        <taxon>Spermatophyta</taxon>
        <taxon>Magnoliopsida</taxon>
        <taxon>eudicotyledons</taxon>
        <taxon>Gunneridae</taxon>
        <taxon>Pentapetalae</taxon>
        <taxon>rosids</taxon>
        <taxon>fabids</taxon>
        <taxon>Fabales</taxon>
        <taxon>Fabaceae</taxon>
        <taxon>Papilionoideae</taxon>
        <taxon>50 kb inversion clade</taxon>
        <taxon>NPAAA clade</taxon>
        <taxon>Hologalegina</taxon>
        <taxon>IRL clade</taxon>
        <taxon>Fabeae</taxon>
        <taxon>Lathyrus</taxon>
    </lineage>
</organism>
<dbReference type="FunFam" id="2.40.160.120:FF:000011">
    <property type="entry name" value="Oxysterol-binding protein-related protein 4C"/>
    <property type="match status" value="1"/>
</dbReference>
<feature type="non-terminal residue" evidence="5">
    <location>
        <position position="432"/>
    </location>
</feature>
<dbReference type="GO" id="GO:0005829">
    <property type="term" value="C:cytosol"/>
    <property type="evidence" value="ECO:0007669"/>
    <property type="project" value="TreeGrafter"/>
</dbReference>
<dbReference type="PANTHER" id="PTHR10972">
    <property type="entry name" value="OXYSTEROL-BINDING PROTEIN-RELATED"/>
    <property type="match status" value="1"/>
</dbReference>
<evidence type="ECO:0000313" key="5">
    <source>
        <dbReference type="EMBL" id="KAI5415074.1"/>
    </source>
</evidence>
<evidence type="ECO:0000256" key="1">
    <source>
        <dbReference type="ARBA" id="ARBA00003361"/>
    </source>
</evidence>
<dbReference type="Gramene" id="Psat04G0050800-T2">
    <property type="protein sequence ID" value="KAI5415074.1"/>
    <property type="gene ID" value="KIW84_040508"/>
</dbReference>
<dbReference type="Pfam" id="PF01237">
    <property type="entry name" value="Oxysterol_BP"/>
    <property type="match status" value="1"/>
</dbReference>
<comment type="similarity">
    <text evidence="2">Belongs to the OSBP family.</text>
</comment>
<dbReference type="InterPro" id="IPR000648">
    <property type="entry name" value="Oxysterol-bd"/>
</dbReference>
<evidence type="ECO:0000256" key="2">
    <source>
        <dbReference type="ARBA" id="ARBA00008842"/>
    </source>
</evidence>
<evidence type="ECO:0000313" key="6">
    <source>
        <dbReference type="Proteomes" id="UP001058974"/>
    </source>
</evidence>
<name>A0A9D5AQ63_PEA</name>
<dbReference type="Gene3D" id="3.30.70.3490">
    <property type="match status" value="1"/>
</dbReference>
<comment type="caution">
    <text evidence="5">The sequence shown here is derived from an EMBL/GenBank/DDBJ whole genome shotgun (WGS) entry which is preliminary data.</text>
</comment>
<keyword evidence="4" id="KW-0446">Lipid-binding</keyword>
<comment type="function">
    <text evidence="1">May be involved in the transport of sterols.</text>
</comment>
<dbReference type="Gene3D" id="2.40.160.120">
    <property type="match status" value="1"/>
</dbReference>
<keyword evidence="6" id="KW-1185">Reference proteome</keyword>
<dbReference type="GO" id="GO:0006869">
    <property type="term" value="P:lipid transport"/>
    <property type="evidence" value="ECO:0007669"/>
    <property type="project" value="UniProtKB-KW"/>
</dbReference>
<accession>A0A9D5AQ63</accession>
<dbReference type="GO" id="GO:0016020">
    <property type="term" value="C:membrane"/>
    <property type="evidence" value="ECO:0007669"/>
    <property type="project" value="TreeGrafter"/>
</dbReference>